<name>W2CJG7_9BACT</name>
<reference evidence="1 2" key="1">
    <citation type="submission" date="2013-11" db="EMBL/GenBank/DDBJ databases">
        <title>Single cell genomics of uncultured Tannerella BU063 (oral taxon 286).</title>
        <authorList>
            <person name="Beall C.J."/>
            <person name="Campbell A.G."/>
            <person name="Griffen A.L."/>
            <person name="Podar M."/>
            <person name="Leys E.J."/>
        </authorList>
    </citation>
    <scope>NUCLEOTIDE SEQUENCE [LARGE SCALE GENOMIC DNA]</scope>
    <source>
        <strain evidence="1">Cell 6/7/9</strain>
    </source>
</reference>
<proteinExistence type="predicted"/>
<protein>
    <submittedName>
        <fullName evidence="1">Uncharacterized protein</fullName>
    </submittedName>
</protein>
<dbReference type="Proteomes" id="UP000018874">
    <property type="component" value="Unassembled WGS sequence"/>
</dbReference>
<evidence type="ECO:0000313" key="2">
    <source>
        <dbReference type="Proteomes" id="UP000018874"/>
    </source>
</evidence>
<keyword evidence="2" id="KW-1185">Reference proteome</keyword>
<accession>W2CJG7</accession>
<organism evidence="1 2">
    <name type="scientific">Tannerella sp. oral taxon BU063 isolate Cell 6/7/9</name>
    <dbReference type="NCBI Taxonomy" id="1411021"/>
    <lineage>
        <taxon>Bacteria</taxon>
        <taxon>Pseudomonadati</taxon>
        <taxon>Bacteroidota</taxon>
        <taxon>Bacteroidia</taxon>
        <taxon>Bacteroidales</taxon>
        <taxon>Tannerellaceae</taxon>
        <taxon>Tannerella</taxon>
    </lineage>
</organism>
<dbReference type="AlphaFoldDB" id="W2CJG7"/>
<gene>
    <name evidence="1" type="ORF">T231_18235</name>
</gene>
<evidence type="ECO:0000313" key="1">
    <source>
        <dbReference type="EMBL" id="ETK07290.1"/>
    </source>
</evidence>
<sequence length="124" mass="13796">MLESVRVATVCTLFFGLRRTEKHRLSEPCVAQEAKKGLFRNPAQRREQKRVSFGALRNAGSKKGSLSAPAQRMEQKRVSFGALRYAGSKKGSLSGPALRREQKRVSFGLCVAQGAKGIAFWWKL</sequence>
<dbReference type="EMBL" id="AYYD01001288">
    <property type="protein sequence ID" value="ETK07290.1"/>
    <property type="molecule type" value="Genomic_DNA"/>
</dbReference>
<comment type="caution">
    <text evidence="1">The sequence shown here is derived from an EMBL/GenBank/DDBJ whole genome shotgun (WGS) entry which is preliminary data.</text>
</comment>